<keyword evidence="3" id="KW-0732">Signal</keyword>
<dbReference type="GeneTree" id="ENSGT01050000244868"/>
<dbReference type="HOGENOM" id="CLU_094061_4_2_1"/>
<dbReference type="InterPro" id="IPR012674">
    <property type="entry name" value="Calycin"/>
</dbReference>
<reference evidence="5" key="2">
    <citation type="submission" date="2025-08" db="UniProtKB">
        <authorList>
            <consortium name="Ensembl"/>
        </authorList>
    </citation>
    <scope>IDENTIFICATION</scope>
</reference>
<keyword evidence="6" id="KW-1185">Reference proteome</keyword>
<evidence type="ECO:0000256" key="3">
    <source>
        <dbReference type="SAM" id="SignalP"/>
    </source>
</evidence>
<evidence type="ECO:0000313" key="6">
    <source>
        <dbReference type="Proteomes" id="UP000005225"/>
    </source>
</evidence>
<protein>
    <recommendedName>
        <fullName evidence="4">Lipocalin/cytosolic fatty-acid binding domain-containing protein</fullName>
    </recommendedName>
</protein>
<dbReference type="InterPro" id="IPR002345">
    <property type="entry name" value="Lipocalin"/>
</dbReference>
<feature type="domain" description="Lipocalin/cytosolic fatty-acid binding" evidence="4">
    <location>
        <begin position="28"/>
        <end position="169"/>
    </location>
</feature>
<dbReference type="SUPFAM" id="SSF50814">
    <property type="entry name" value="Lipocalins"/>
    <property type="match status" value="1"/>
</dbReference>
<reference evidence="6" key="1">
    <citation type="submission" date="2011-03" db="EMBL/GenBank/DDBJ databases">
        <title>Version 3 of the genome sequence of Otolemur garnettii (Bushbaby).</title>
        <authorList>
            <consortium name="The Broad Institute Genome Sequencing Platform"/>
            <person name="Di Palma F."/>
            <person name="Johnson J."/>
            <person name="Lander E.S."/>
            <person name="Lindblad-Toh K."/>
            <person name="Jaffe D.B."/>
            <person name="Gnerre S."/>
            <person name="MacCallum I."/>
            <person name="Przybylski D."/>
            <person name="Ribeiro F.J."/>
            <person name="Burton J.N."/>
            <person name="Walker B.J."/>
            <person name="Sharpe T."/>
            <person name="Hall G."/>
        </authorList>
    </citation>
    <scope>NUCLEOTIDE SEQUENCE [LARGE SCALE GENOMIC DNA]</scope>
</reference>
<dbReference type="Ensembl" id="ENSOGAT00000025509.1">
    <property type="protein sequence ID" value="ENSOGAP00000017593.1"/>
    <property type="gene ID" value="ENSOGAG00000024083.1"/>
</dbReference>
<reference evidence="5" key="3">
    <citation type="submission" date="2025-09" db="UniProtKB">
        <authorList>
            <consortium name="Ensembl"/>
        </authorList>
    </citation>
    <scope>IDENTIFICATION</scope>
</reference>
<dbReference type="InterPro" id="IPR000566">
    <property type="entry name" value="Lipocln_cytosolic_FA-bd_dom"/>
</dbReference>
<evidence type="ECO:0000313" key="5">
    <source>
        <dbReference type="Ensembl" id="ENSOGAP00000017593.1"/>
    </source>
</evidence>
<name>H0XNA2_OTOGA</name>
<feature type="signal peptide" evidence="3">
    <location>
        <begin position="1"/>
        <end position="16"/>
    </location>
</feature>
<dbReference type="Gene3D" id="2.40.128.20">
    <property type="match status" value="1"/>
</dbReference>
<dbReference type="InParanoid" id="H0XNA2"/>
<dbReference type="PANTHER" id="PTHR11430:SF76">
    <property type="entry name" value="MAJOR URINARY PROTEIN 1-RELATED"/>
    <property type="match status" value="1"/>
</dbReference>
<comment type="similarity">
    <text evidence="1">Belongs to the calycin superfamily. Lipocalin family.</text>
</comment>
<dbReference type="Pfam" id="PF00061">
    <property type="entry name" value="Lipocalin"/>
    <property type="match status" value="1"/>
</dbReference>
<proteinExistence type="inferred from homology"/>
<evidence type="ECO:0000256" key="2">
    <source>
        <dbReference type="ARBA" id="ARBA00023106"/>
    </source>
</evidence>
<evidence type="ECO:0000256" key="1">
    <source>
        <dbReference type="ARBA" id="ARBA00006889"/>
    </source>
</evidence>
<evidence type="ECO:0000259" key="4">
    <source>
        <dbReference type="Pfam" id="PF00061"/>
    </source>
</evidence>
<dbReference type="Proteomes" id="UP000005225">
    <property type="component" value="Unassembled WGS sequence"/>
</dbReference>
<keyword evidence="2" id="KW-0590">Pheromone-binding</keyword>
<dbReference type="GO" id="GO:0036094">
    <property type="term" value="F:small molecule binding"/>
    <property type="evidence" value="ECO:0007669"/>
    <property type="project" value="InterPro"/>
</dbReference>
<dbReference type="EMBL" id="AAQR03116402">
    <property type="status" value="NOT_ANNOTATED_CDS"/>
    <property type="molecule type" value="Genomic_DNA"/>
</dbReference>
<dbReference type="GO" id="GO:0005615">
    <property type="term" value="C:extracellular space"/>
    <property type="evidence" value="ECO:0007669"/>
    <property type="project" value="TreeGrafter"/>
</dbReference>
<organism evidence="5 6">
    <name type="scientific">Otolemur garnettii</name>
    <name type="common">Small-eared galago</name>
    <name type="synonym">Garnett's greater bushbaby</name>
    <dbReference type="NCBI Taxonomy" id="30611"/>
    <lineage>
        <taxon>Eukaryota</taxon>
        <taxon>Metazoa</taxon>
        <taxon>Chordata</taxon>
        <taxon>Craniata</taxon>
        <taxon>Vertebrata</taxon>
        <taxon>Euteleostomi</taxon>
        <taxon>Mammalia</taxon>
        <taxon>Eutheria</taxon>
        <taxon>Euarchontoglires</taxon>
        <taxon>Primates</taxon>
        <taxon>Strepsirrhini</taxon>
        <taxon>Lorisiformes</taxon>
        <taxon>Galagidae</taxon>
        <taxon>Otolemur</taxon>
    </lineage>
</organism>
<dbReference type="GO" id="GO:0005550">
    <property type="term" value="F:pheromone binding"/>
    <property type="evidence" value="ECO:0007669"/>
    <property type="project" value="UniProtKB-KW"/>
</dbReference>
<feature type="chain" id="PRO_5003545213" description="Lipocalin/cytosolic fatty-acid binding domain-containing protein" evidence="3">
    <location>
        <begin position="17"/>
        <end position="176"/>
    </location>
</feature>
<dbReference type="PANTHER" id="PTHR11430">
    <property type="entry name" value="LIPOCALIN"/>
    <property type="match status" value="1"/>
</dbReference>
<dbReference type="AlphaFoldDB" id="H0XNA2"/>
<accession>H0XNA2</accession>
<sequence>MHLLLLATLLVPGLRAHEEQEPDLSEMSGKWFTIALASNNSALVAPGGHFRVFLDTLDVKDGNVHGNILVPEDGRCKTLSLVAFKTDKNEQYQFSLQFWGHNEMDIVEVEPGEALAFILNNKYQDKTSLVAALAVRTLPAKKDSLDTFEHLCEDLGLHKEQIVLLDHTDHCQKSQD</sequence>